<dbReference type="EMBL" id="BAABCM010000001">
    <property type="protein sequence ID" value="GAA3793348.1"/>
    <property type="molecule type" value="Genomic_DNA"/>
</dbReference>
<reference evidence="4" key="1">
    <citation type="journal article" date="2019" name="Int. J. Syst. Evol. Microbiol.">
        <title>The Global Catalogue of Microorganisms (GCM) 10K type strain sequencing project: providing services to taxonomists for standard genome sequencing and annotation.</title>
        <authorList>
            <consortium name="The Broad Institute Genomics Platform"/>
            <consortium name="The Broad Institute Genome Sequencing Center for Infectious Disease"/>
            <person name="Wu L."/>
            <person name="Ma J."/>
        </authorList>
    </citation>
    <scope>NUCLEOTIDE SEQUENCE [LARGE SCALE GENOMIC DNA]</scope>
    <source>
        <strain evidence="4">JCM 17017</strain>
    </source>
</reference>
<evidence type="ECO:0000313" key="4">
    <source>
        <dbReference type="Proteomes" id="UP001501624"/>
    </source>
</evidence>
<proteinExistence type="predicted"/>
<dbReference type="Proteomes" id="UP001501624">
    <property type="component" value="Unassembled WGS sequence"/>
</dbReference>
<keyword evidence="4" id="KW-1185">Reference proteome</keyword>
<feature type="region of interest" description="Disordered" evidence="1">
    <location>
        <begin position="1"/>
        <end position="34"/>
    </location>
</feature>
<accession>A0ABP7HFS0</accession>
<sequence>MSVNQDVRSVGFSRQRRQRPDPARTHRDGQLRPHRLGYATPARTAGALGLVTIVLAAGINASPRRQQQS</sequence>
<organism evidence="3 4">
    <name type="scientific">Amycolatopsis tucumanensis</name>
    <dbReference type="NCBI Taxonomy" id="401106"/>
    <lineage>
        <taxon>Bacteria</taxon>
        <taxon>Bacillati</taxon>
        <taxon>Actinomycetota</taxon>
        <taxon>Actinomycetes</taxon>
        <taxon>Pseudonocardiales</taxon>
        <taxon>Pseudonocardiaceae</taxon>
        <taxon>Amycolatopsis</taxon>
    </lineage>
</organism>
<evidence type="ECO:0000256" key="1">
    <source>
        <dbReference type="SAM" id="MobiDB-lite"/>
    </source>
</evidence>
<keyword evidence="2" id="KW-1133">Transmembrane helix</keyword>
<gene>
    <name evidence="3" type="ORF">GCM10022380_07600</name>
</gene>
<keyword evidence="2" id="KW-0812">Transmembrane</keyword>
<feature type="transmembrane region" description="Helical" evidence="2">
    <location>
        <begin position="42"/>
        <end position="61"/>
    </location>
</feature>
<name>A0ABP7HFS0_9PSEU</name>
<keyword evidence="2" id="KW-0472">Membrane</keyword>
<protein>
    <submittedName>
        <fullName evidence="3">Uncharacterized protein</fullName>
    </submittedName>
</protein>
<evidence type="ECO:0000256" key="2">
    <source>
        <dbReference type="SAM" id="Phobius"/>
    </source>
</evidence>
<feature type="compositionally biased region" description="Basic and acidic residues" evidence="1">
    <location>
        <begin position="18"/>
        <end position="31"/>
    </location>
</feature>
<evidence type="ECO:0000313" key="3">
    <source>
        <dbReference type="EMBL" id="GAA3793348.1"/>
    </source>
</evidence>
<comment type="caution">
    <text evidence="3">The sequence shown here is derived from an EMBL/GenBank/DDBJ whole genome shotgun (WGS) entry which is preliminary data.</text>
</comment>